<gene>
    <name evidence="2" type="ORF">AsAng_0038460</name>
</gene>
<proteinExistence type="predicted"/>
<dbReference type="EMBL" id="AP026867">
    <property type="protein sequence ID" value="BDS13118.1"/>
    <property type="molecule type" value="Genomic_DNA"/>
</dbReference>
<feature type="domain" description="PKD" evidence="1">
    <location>
        <begin position="384"/>
        <end position="420"/>
    </location>
</feature>
<sequence>MKNVMYLIVAMVTIFGIWACSKEANLEEHLNASKTSTKESSSGFRLNHNDLQSIVSYNAQHDVLVFNSLDDVYRLQEYLSNQNPYDRGNTTQIITELEKVLTHGFASGSQSSNNGVNLQNLQLLLENSHPLSDVVLEKMLDVHRQVNFPNTFVTTILRTNVPFSYDVREKVTGMTNLSMADKTGILEADDDLLDRMDYVYEDFLKLFPTYKSTYEYMVNKNIQDLNAGMSVTDRRFDDCVLKTDFERLIRNEKYEVYIDGHLLKAYTDCKEIMFKASMNVAYNDLQAVDGNGNVTIPTLSETAQGISMTTINQSIPTAYAAYNPQEFDPIGTDPSTDINYNTALQTINIIETCPKSNYIANLYTLANDKSVQFDNTTNFTNVPDPTAVHQYWDFGDGTGSFLTNPVHTYSAYGTYNVILTSFSTDCGCWHRHKTEITIQEPRMRGGNLDCEIFPSIVDYNTNDYIFTIYANPDVTPALPGNEVFSYVYKVYKTTNGGVSYNLVATINSVNDNIDYDAGGIGKYYVQVEATWDDGCFSVFYTEDITLTDVATPVSGCCDKKAKEKDKELPYTVGSNYYEFKYKDIIRGRVLKRVGGQQSLYKRNAKGKMKKVKANHDVDVGSNHCPKLISGECQLAWNNYQDLTNTGTERRFEYGNYWPSEDNFAFKGTCDFTHFCSYGPDLVVNGYVQTLVCEE</sequence>
<dbReference type="Pfam" id="PF18911">
    <property type="entry name" value="PKD_4"/>
    <property type="match status" value="1"/>
</dbReference>
<dbReference type="InterPro" id="IPR022409">
    <property type="entry name" value="PKD/Chitinase_dom"/>
</dbReference>
<dbReference type="PROSITE" id="PS50093">
    <property type="entry name" value="PKD"/>
    <property type="match status" value="1"/>
</dbReference>
<dbReference type="Proteomes" id="UP001060919">
    <property type="component" value="Chromosome"/>
</dbReference>
<dbReference type="SUPFAM" id="SSF49299">
    <property type="entry name" value="PKD domain"/>
    <property type="match status" value="1"/>
</dbReference>
<name>A0A915YHE5_9BACT</name>
<dbReference type="CDD" id="cd00146">
    <property type="entry name" value="PKD"/>
    <property type="match status" value="1"/>
</dbReference>
<dbReference type="InterPro" id="IPR013783">
    <property type="entry name" value="Ig-like_fold"/>
</dbReference>
<dbReference type="InterPro" id="IPR035986">
    <property type="entry name" value="PKD_dom_sf"/>
</dbReference>
<dbReference type="Gene3D" id="2.60.40.10">
    <property type="entry name" value="Immunoglobulins"/>
    <property type="match status" value="1"/>
</dbReference>
<keyword evidence="3" id="KW-1185">Reference proteome</keyword>
<reference evidence="2" key="1">
    <citation type="submission" date="2022-09" db="EMBL/GenBank/DDBJ databases">
        <title>Aureispira anguillicida sp. nov., isolated from Leptocephalus of Japanese eel Anguilla japonica.</title>
        <authorList>
            <person name="Yuasa K."/>
            <person name="Mekata T."/>
            <person name="Ikunari K."/>
        </authorList>
    </citation>
    <scope>NUCLEOTIDE SEQUENCE</scope>
    <source>
        <strain evidence="2">EL160426</strain>
    </source>
</reference>
<dbReference type="KEGG" id="aup:AsAng_0038460"/>
<dbReference type="AlphaFoldDB" id="A0A915YHE5"/>
<evidence type="ECO:0000313" key="3">
    <source>
        <dbReference type="Proteomes" id="UP001060919"/>
    </source>
</evidence>
<dbReference type="InterPro" id="IPR000601">
    <property type="entry name" value="PKD_dom"/>
</dbReference>
<dbReference type="RefSeq" id="WP_264788418.1">
    <property type="nucleotide sequence ID" value="NZ_AP026867.1"/>
</dbReference>
<protein>
    <submittedName>
        <fullName evidence="2">PKD domain-containing protein</fullName>
    </submittedName>
</protein>
<organism evidence="2 3">
    <name type="scientific">Aureispira anguillae</name>
    <dbReference type="NCBI Taxonomy" id="2864201"/>
    <lineage>
        <taxon>Bacteria</taxon>
        <taxon>Pseudomonadati</taxon>
        <taxon>Bacteroidota</taxon>
        <taxon>Saprospiria</taxon>
        <taxon>Saprospirales</taxon>
        <taxon>Saprospiraceae</taxon>
        <taxon>Aureispira</taxon>
    </lineage>
</organism>
<evidence type="ECO:0000313" key="2">
    <source>
        <dbReference type="EMBL" id="BDS13118.1"/>
    </source>
</evidence>
<dbReference type="SMART" id="SM00089">
    <property type="entry name" value="PKD"/>
    <property type="match status" value="1"/>
</dbReference>
<evidence type="ECO:0000259" key="1">
    <source>
        <dbReference type="PROSITE" id="PS50093"/>
    </source>
</evidence>
<accession>A0A915YHE5</accession>